<organism evidence="3 4">
    <name type="scientific">Shewanella pneumatophori</name>
    <dbReference type="NCBI Taxonomy" id="314092"/>
    <lineage>
        <taxon>Bacteria</taxon>
        <taxon>Pseudomonadati</taxon>
        <taxon>Pseudomonadota</taxon>
        <taxon>Gammaproteobacteria</taxon>
        <taxon>Alteromonadales</taxon>
        <taxon>Shewanellaceae</taxon>
        <taxon>Shewanella</taxon>
    </lineage>
</organism>
<accession>A0A9X1ZEC1</accession>
<sequence length="324" mass="35856">MHLKLTSLFLGWALLSGCQTTAKVPNWYLNPITTNEAQLVAVGQGSNLENAKQKALSALNQQLWTQVQSTGLSRNIANDINGREHYQQLNDFSVNTQTSALILSGVSFTKAEQSGDTFYVEASVNKATIKSQLRADIAEYNAAAQFELDRLAQTDPLVWWLKNNNTVELEAKMASRQSMLYALSPAEKQKVAANVIPMLKAKVVDVHSGLKVMVLAEPRDKWMSEAVTHYLNQNKISVVKHGGEAHSHELVLDSDWRKNYVADIYISTVQVNITVKNQQQLVIASNEIIANANSVTSFERADEGASRHFSAKLQAQNFWGALGL</sequence>
<dbReference type="PROSITE" id="PS51257">
    <property type="entry name" value="PROKAR_LIPOPROTEIN"/>
    <property type="match status" value="1"/>
</dbReference>
<dbReference type="Proteomes" id="UP001139293">
    <property type="component" value="Unassembled WGS sequence"/>
</dbReference>
<feature type="chain" id="PRO_5040947421" evidence="1">
    <location>
        <begin position="23"/>
        <end position="324"/>
    </location>
</feature>
<gene>
    <name evidence="3" type="ORF">L2740_19585</name>
</gene>
<dbReference type="InterPro" id="IPR024952">
    <property type="entry name" value="LPP20-like_dom"/>
</dbReference>
<dbReference type="Pfam" id="PF02169">
    <property type="entry name" value="LPP20"/>
    <property type="match status" value="1"/>
</dbReference>
<keyword evidence="4" id="KW-1185">Reference proteome</keyword>
<dbReference type="RefSeq" id="WP_248951729.1">
    <property type="nucleotide sequence ID" value="NZ_JAKILB010000018.1"/>
</dbReference>
<name>A0A9X1ZEC1_9GAMM</name>
<feature type="signal peptide" evidence="1">
    <location>
        <begin position="1"/>
        <end position="22"/>
    </location>
</feature>
<evidence type="ECO:0000259" key="2">
    <source>
        <dbReference type="Pfam" id="PF02169"/>
    </source>
</evidence>
<reference evidence="3" key="1">
    <citation type="submission" date="2022-01" db="EMBL/GenBank/DDBJ databases">
        <title>Whole genome-based taxonomy of the Shewanellaceae.</title>
        <authorList>
            <person name="Martin-Rodriguez A.J."/>
        </authorList>
    </citation>
    <scope>NUCLEOTIDE SEQUENCE</scope>
    <source>
        <strain evidence="3">KCTC 23973</strain>
    </source>
</reference>
<dbReference type="EMBL" id="JAKILB010000018">
    <property type="protein sequence ID" value="MCL1140744.1"/>
    <property type="molecule type" value="Genomic_DNA"/>
</dbReference>
<dbReference type="AlphaFoldDB" id="A0A9X1ZEC1"/>
<protein>
    <submittedName>
        <fullName evidence="3">LPP20 family lipoprotein</fullName>
    </submittedName>
</protein>
<evidence type="ECO:0000313" key="3">
    <source>
        <dbReference type="EMBL" id="MCL1140744.1"/>
    </source>
</evidence>
<evidence type="ECO:0000313" key="4">
    <source>
        <dbReference type="Proteomes" id="UP001139293"/>
    </source>
</evidence>
<keyword evidence="3" id="KW-0449">Lipoprotein</keyword>
<dbReference type="Gene3D" id="3.10.28.20">
    <property type="entry name" value="Acetamidase/Formamidase-like domains"/>
    <property type="match status" value="1"/>
</dbReference>
<feature type="domain" description="Lipoprotein LPP20-like" evidence="2">
    <location>
        <begin position="25"/>
        <end position="124"/>
    </location>
</feature>
<evidence type="ECO:0000256" key="1">
    <source>
        <dbReference type="SAM" id="SignalP"/>
    </source>
</evidence>
<comment type="caution">
    <text evidence="3">The sequence shown here is derived from an EMBL/GenBank/DDBJ whole genome shotgun (WGS) entry which is preliminary data.</text>
</comment>
<keyword evidence="1" id="KW-0732">Signal</keyword>
<proteinExistence type="predicted"/>